<proteinExistence type="predicted"/>
<sequence length="56" mass="6273">SIVTVVIYPLVNDNVPTSYLIRLPLLFVKLSILESVILTFPNVTYISLLEIVAVQQ</sequence>
<gene>
    <name evidence="1" type="ORF">EZS28_037790</name>
</gene>
<dbReference type="Proteomes" id="UP000324800">
    <property type="component" value="Unassembled WGS sequence"/>
</dbReference>
<evidence type="ECO:0000313" key="2">
    <source>
        <dbReference type="Proteomes" id="UP000324800"/>
    </source>
</evidence>
<accession>A0A5J4U914</accession>
<protein>
    <submittedName>
        <fullName evidence="1">Uncharacterized protein</fullName>
    </submittedName>
</protein>
<organism evidence="1 2">
    <name type="scientific">Streblomastix strix</name>
    <dbReference type="NCBI Taxonomy" id="222440"/>
    <lineage>
        <taxon>Eukaryota</taxon>
        <taxon>Metamonada</taxon>
        <taxon>Preaxostyla</taxon>
        <taxon>Oxymonadida</taxon>
        <taxon>Streblomastigidae</taxon>
        <taxon>Streblomastix</taxon>
    </lineage>
</organism>
<name>A0A5J4U914_9EUKA</name>
<evidence type="ECO:0000313" key="1">
    <source>
        <dbReference type="EMBL" id="KAA6366683.1"/>
    </source>
</evidence>
<comment type="caution">
    <text evidence="1">The sequence shown here is derived from an EMBL/GenBank/DDBJ whole genome shotgun (WGS) entry which is preliminary data.</text>
</comment>
<feature type="non-terminal residue" evidence="1">
    <location>
        <position position="1"/>
    </location>
</feature>
<dbReference type="AlphaFoldDB" id="A0A5J4U914"/>
<dbReference type="EMBL" id="SNRW01019107">
    <property type="protein sequence ID" value="KAA6366683.1"/>
    <property type="molecule type" value="Genomic_DNA"/>
</dbReference>
<reference evidence="1 2" key="1">
    <citation type="submission" date="2019-03" db="EMBL/GenBank/DDBJ databases">
        <title>Single cell metagenomics reveals metabolic interactions within the superorganism composed of flagellate Streblomastix strix and complex community of Bacteroidetes bacteria on its surface.</title>
        <authorList>
            <person name="Treitli S.C."/>
            <person name="Kolisko M."/>
            <person name="Husnik F."/>
            <person name="Keeling P."/>
            <person name="Hampl V."/>
        </authorList>
    </citation>
    <scope>NUCLEOTIDE SEQUENCE [LARGE SCALE GENOMIC DNA]</scope>
    <source>
        <strain evidence="1">ST1C</strain>
    </source>
</reference>